<evidence type="ECO:0000256" key="24">
    <source>
        <dbReference type="ARBA" id="ARBA00048107"/>
    </source>
</evidence>
<evidence type="ECO:0000256" key="3">
    <source>
        <dbReference type="ARBA" id="ARBA00004584"/>
    </source>
</evidence>
<dbReference type="InterPro" id="IPR009000">
    <property type="entry name" value="Transl_B-barrel_sf"/>
</dbReference>
<keyword evidence="21" id="KW-0804">Transcription</keyword>
<name>B4GLA9_DROPE</name>
<dbReference type="PROSITE" id="PS50867">
    <property type="entry name" value="PRE_SET"/>
    <property type="match status" value="1"/>
</dbReference>
<evidence type="ECO:0000256" key="15">
    <source>
        <dbReference type="ARBA" id="ARBA00022801"/>
    </source>
</evidence>
<keyword evidence="16" id="KW-0862">Zinc</keyword>
<dbReference type="eggNOG" id="KOG1082">
    <property type="taxonomic scope" value="Eukaryota"/>
</dbReference>
<dbReference type="STRING" id="7234.B4GLA9"/>
<dbReference type="InterPro" id="IPR044128">
    <property type="entry name" value="eIF2g_GTP-bd"/>
</dbReference>
<dbReference type="InterPro" id="IPR004161">
    <property type="entry name" value="EFTu-like_2"/>
</dbReference>
<evidence type="ECO:0000256" key="27">
    <source>
        <dbReference type="ARBA" id="ARBA00069605"/>
    </source>
</evidence>
<keyword evidence="22" id="KW-0539">Nucleus</keyword>
<evidence type="ECO:0000259" key="30">
    <source>
        <dbReference type="PROSITE" id="PS50013"/>
    </source>
</evidence>
<evidence type="ECO:0000256" key="8">
    <source>
        <dbReference type="ARBA" id="ARBA00022491"/>
    </source>
</evidence>
<dbReference type="Pfam" id="PF00385">
    <property type="entry name" value="Chromo"/>
    <property type="match status" value="1"/>
</dbReference>
<dbReference type="InterPro" id="IPR001214">
    <property type="entry name" value="SET_dom"/>
</dbReference>
<dbReference type="PhylomeDB" id="B4GLA9"/>
<dbReference type="GO" id="GO:0008270">
    <property type="term" value="F:zinc ion binding"/>
    <property type="evidence" value="ECO:0007669"/>
    <property type="project" value="InterPro"/>
</dbReference>
<evidence type="ECO:0000256" key="6">
    <source>
        <dbReference type="ARBA" id="ARBA00012183"/>
    </source>
</evidence>
<dbReference type="AlphaFoldDB" id="B4GLA9"/>
<evidence type="ECO:0000259" key="31">
    <source>
        <dbReference type="PROSITE" id="PS50280"/>
    </source>
</evidence>
<keyword evidence="18" id="KW-0648">Protein biosynthesis</keyword>
<accession>B4GLA9</accession>
<dbReference type="eggNOG" id="KOG0466">
    <property type="taxonomic scope" value="Eukaryota"/>
</dbReference>
<dbReference type="Pfam" id="PF00856">
    <property type="entry name" value="SET"/>
    <property type="match status" value="1"/>
</dbReference>
<dbReference type="GO" id="GO:0032259">
    <property type="term" value="P:methylation"/>
    <property type="evidence" value="ECO:0007669"/>
    <property type="project" value="UniProtKB-KW"/>
</dbReference>
<evidence type="ECO:0000256" key="7">
    <source>
        <dbReference type="ARBA" id="ARBA00022454"/>
    </source>
</evidence>
<comment type="catalytic activity">
    <reaction evidence="24">
        <text>GTP + H2O = GDP + phosphate + H(+)</text>
        <dbReference type="Rhea" id="RHEA:19669"/>
        <dbReference type="ChEBI" id="CHEBI:15377"/>
        <dbReference type="ChEBI" id="CHEBI:15378"/>
        <dbReference type="ChEBI" id="CHEBI:37565"/>
        <dbReference type="ChEBI" id="CHEBI:43474"/>
        <dbReference type="ChEBI" id="CHEBI:58189"/>
        <dbReference type="EC" id="3.6.5.3"/>
    </reaction>
</comment>
<dbReference type="InterPro" id="IPR023780">
    <property type="entry name" value="Chromo_domain"/>
</dbReference>
<keyword evidence="19" id="KW-0805">Transcription regulation</keyword>
<dbReference type="Pfam" id="PF00009">
    <property type="entry name" value="GTP_EFTU"/>
    <property type="match status" value="1"/>
</dbReference>
<dbReference type="FunFam" id="2.40.50.40:FF:000051">
    <property type="entry name" value="Histone-lysine N-methyltransferase"/>
    <property type="match status" value="1"/>
</dbReference>
<dbReference type="NCBIfam" id="NF003077">
    <property type="entry name" value="PRK04000.1"/>
    <property type="match status" value="1"/>
</dbReference>
<dbReference type="SMART" id="SM00317">
    <property type="entry name" value="SET"/>
    <property type="match status" value="1"/>
</dbReference>
<evidence type="ECO:0000256" key="21">
    <source>
        <dbReference type="ARBA" id="ARBA00023163"/>
    </source>
</evidence>
<dbReference type="GO" id="GO:0005829">
    <property type="term" value="C:cytosol"/>
    <property type="evidence" value="ECO:0007669"/>
    <property type="project" value="TreeGrafter"/>
</dbReference>
<dbReference type="Gene3D" id="2.40.30.10">
    <property type="entry name" value="Translation factors"/>
    <property type="match status" value="2"/>
</dbReference>
<dbReference type="GO" id="GO:0003924">
    <property type="term" value="F:GTPase activity"/>
    <property type="evidence" value="ECO:0007669"/>
    <property type="project" value="InterPro"/>
</dbReference>
<evidence type="ECO:0000256" key="26">
    <source>
        <dbReference type="ARBA" id="ARBA00056405"/>
    </source>
</evidence>
<evidence type="ECO:0000256" key="23">
    <source>
        <dbReference type="ARBA" id="ARBA00023328"/>
    </source>
</evidence>
<evidence type="ECO:0000256" key="29">
    <source>
        <dbReference type="ARBA" id="ARBA00078154"/>
    </source>
</evidence>
<dbReference type="GO" id="GO:0001731">
    <property type="term" value="P:formation of translation preinitiation complex"/>
    <property type="evidence" value="ECO:0007669"/>
    <property type="project" value="TreeGrafter"/>
</dbReference>
<keyword evidence="23" id="KW-0137">Centromere</keyword>
<dbReference type="Gene3D" id="3.40.50.300">
    <property type="entry name" value="P-loop containing nucleotide triphosphate hydrolases"/>
    <property type="match status" value="2"/>
</dbReference>
<dbReference type="InterPro" id="IPR046341">
    <property type="entry name" value="SET_dom_sf"/>
</dbReference>
<dbReference type="GO" id="GO:0005850">
    <property type="term" value="C:eukaryotic translation initiation factor 2 complex"/>
    <property type="evidence" value="ECO:0007669"/>
    <property type="project" value="TreeGrafter"/>
</dbReference>
<dbReference type="FunFam" id="2.40.30.10:FF:000009">
    <property type="entry name" value="Eukaryotic translation initiation factor 2 subunit gamma"/>
    <property type="match status" value="1"/>
</dbReference>
<dbReference type="InterPro" id="IPR009001">
    <property type="entry name" value="Transl_elong_EF1A/Init_IF2_C"/>
</dbReference>
<dbReference type="SUPFAM" id="SSF82199">
    <property type="entry name" value="SET domain"/>
    <property type="match status" value="1"/>
</dbReference>
<dbReference type="SUPFAM" id="SSF52540">
    <property type="entry name" value="P-loop containing nucleoside triphosphate hydrolases"/>
    <property type="match status" value="2"/>
</dbReference>
<dbReference type="PANTHER" id="PTHR42854:SF3">
    <property type="entry name" value="EUKARYOTIC TRANSLATION INITIATION FACTOR 2 SUBUNIT 3-RELATED"/>
    <property type="match status" value="1"/>
</dbReference>
<dbReference type="GO" id="GO:0005634">
    <property type="term" value="C:nucleus"/>
    <property type="evidence" value="ECO:0007669"/>
    <property type="project" value="UniProtKB-SubCell"/>
</dbReference>
<evidence type="ECO:0000256" key="4">
    <source>
        <dbReference type="ARBA" id="ARBA00007249"/>
    </source>
</evidence>
<dbReference type="PROSITE" id="PS00598">
    <property type="entry name" value="CHROMO_1"/>
    <property type="match status" value="1"/>
</dbReference>
<dbReference type="InterPro" id="IPR027417">
    <property type="entry name" value="P-loop_NTPase"/>
</dbReference>
<dbReference type="CDD" id="cd15490">
    <property type="entry name" value="eIF2_gamma_III"/>
    <property type="match status" value="1"/>
</dbReference>
<evidence type="ECO:0000256" key="9">
    <source>
        <dbReference type="ARBA" id="ARBA00022540"/>
    </source>
</evidence>
<dbReference type="SMR" id="B4GLA9"/>
<comment type="similarity">
    <text evidence="4">Belongs to the TRAFAC class translation factor GTPase superfamily. Classic translation factor GTPase family. EF-Tu/EF-1A subfamily.</text>
</comment>
<dbReference type="InterPro" id="IPR023779">
    <property type="entry name" value="Chromodomain_CS"/>
</dbReference>
<reference evidence="34 35" key="1">
    <citation type="journal article" date="2007" name="Nature">
        <title>Evolution of genes and genomes on the Drosophila phylogeny.</title>
        <authorList>
            <consortium name="Drosophila 12 Genomes Consortium"/>
            <person name="Clark A.G."/>
            <person name="Eisen M.B."/>
            <person name="Smith D.R."/>
            <person name="Bergman C.M."/>
            <person name="Oliver B."/>
            <person name="Markow T.A."/>
            <person name="Kaufman T.C."/>
            <person name="Kellis M."/>
            <person name="Gelbart W."/>
            <person name="Iyer V.N."/>
            <person name="Pollard D.A."/>
            <person name="Sackton T.B."/>
            <person name="Larracuente A.M."/>
            <person name="Singh N.D."/>
            <person name="Abad J.P."/>
            <person name="Abt D.N."/>
            <person name="Adryan B."/>
            <person name="Aguade M."/>
            <person name="Akashi H."/>
            <person name="Anderson W.W."/>
            <person name="Aquadro C.F."/>
            <person name="Ardell D.H."/>
            <person name="Arguello R."/>
            <person name="Artieri C.G."/>
            <person name="Barbash D.A."/>
            <person name="Barker D."/>
            <person name="Barsanti P."/>
            <person name="Batterham P."/>
            <person name="Batzoglou S."/>
            <person name="Begun D."/>
            <person name="Bhutkar A."/>
            <person name="Blanco E."/>
            <person name="Bosak S.A."/>
            <person name="Bradley R.K."/>
            <person name="Brand A.D."/>
            <person name="Brent M.R."/>
            <person name="Brooks A.N."/>
            <person name="Brown R.H."/>
            <person name="Butlin R.K."/>
            <person name="Caggese C."/>
            <person name="Calvi B.R."/>
            <person name="Bernardo de Carvalho A."/>
            <person name="Caspi A."/>
            <person name="Castrezana S."/>
            <person name="Celniker S.E."/>
            <person name="Chang J.L."/>
            <person name="Chapple C."/>
            <person name="Chatterji S."/>
            <person name="Chinwalla A."/>
            <person name="Civetta A."/>
            <person name="Clifton S.W."/>
            <person name="Comeron J.M."/>
            <person name="Costello J.C."/>
            <person name="Coyne J.A."/>
            <person name="Daub J."/>
            <person name="David R.G."/>
            <person name="Delcher A.L."/>
            <person name="Delehaunty K."/>
            <person name="Do C.B."/>
            <person name="Ebling H."/>
            <person name="Edwards K."/>
            <person name="Eickbush T."/>
            <person name="Evans J.D."/>
            <person name="Filipski A."/>
            <person name="Findeiss S."/>
            <person name="Freyhult E."/>
            <person name="Fulton L."/>
            <person name="Fulton R."/>
            <person name="Garcia A.C."/>
            <person name="Gardiner A."/>
            <person name="Garfield D.A."/>
            <person name="Garvin B.E."/>
            <person name="Gibson G."/>
            <person name="Gilbert D."/>
            <person name="Gnerre S."/>
            <person name="Godfrey J."/>
            <person name="Good R."/>
            <person name="Gotea V."/>
            <person name="Gravely B."/>
            <person name="Greenberg A.J."/>
            <person name="Griffiths-Jones S."/>
            <person name="Gross S."/>
            <person name="Guigo R."/>
            <person name="Gustafson E.A."/>
            <person name="Haerty W."/>
            <person name="Hahn M.W."/>
            <person name="Halligan D.L."/>
            <person name="Halpern A.L."/>
            <person name="Halter G.M."/>
            <person name="Han M.V."/>
            <person name="Heger A."/>
            <person name="Hillier L."/>
            <person name="Hinrichs A.S."/>
            <person name="Holmes I."/>
            <person name="Hoskins R.A."/>
            <person name="Hubisz M.J."/>
            <person name="Hultmark D."/>
            <person name="Huntley M.A."/>
            <person name="Jaffe D.B."/>
            <person name="Jagadeeshan S."/>
            <person name="Jeck W.R."/>
            <person name="Johnson J."/>
            <person name="Jones C.D."/>
            <person name="Jordan W.C."/>
            <person name="Karpen G.H."/>
            <person name="Kataoka E."/>
            <person name="Keightley P.D."/>
            <person name="Kheradpour P."/>
            <person name="Kirkness E.F."/>
            <person name="Koerich L.B."/>
            <person name="Kristiansen K."/>
            <person name="Kudrna D."/>
            <person name="Kulathinal R.J."/>
            <person name="Kumar S."/>
            <person name="Kwok R."/>
            <person name="Lander E."/>
            <person name="Langley C.H."/>
            <person name="Lapoint R."/>
            <person name="Lazzaro B.P."/>
            <person name="Lee S.J."/>
            <person name="Levesque L."/>
            <person name="Li R."/>
            <person name="Lin C.F."/>
            <person name="Lin M.F."/>
            <person name="Lindblad-Toh K."/>
            <person name="Llopart A."/>
            <person name="Long M."/>
            <person name="Low L."/>
            <person name="Lozovsky E."/>
            <person name="Lu J."/>
            <person name="Luo M."/>
            <person name="Machado C.A."/>
            <person name="Makalowski W."/>
            <person name="Marzo M."/>
            <person name="Matsuda M."/>
            <person name="Matzkin L."/>
            <person name="McAllister B."/>
            <person name="McBride C.S."/>
            <person name="McKernan B."/>
            <person name="McKernan K."/>
            <person name="Mendez-Lago M."/>
            <person name="Minx P."/>
            <person name="Mollenhauer M.U."/>
            <person name="Montooth K."/>
            <person name="Mount S.M."/>
            <person name="Mu X."/>
            <person name="Myers E."/>
            <person name="Negre B."/>
            <person name="Newfeld S."/>
            <person name="Nielsen R."/>
            <person name="Noor M.A."/>
            <person name="O'Grady P."/>
            <person name="Pachter L."/>
            <person name="Papaceit M."/>
            <person name="Parisi M.J."/>
            <person name="Parisi M."/>
            <person name="Parts L."/>
            <person name="Pedersen J.S."/>
            <person name="Pesole G."/>
            <person name="Phillippy A.M."/>
            <person name="Ponting C.P."/>
            <person name="Pop M."/>
            <person name="Porcelli D."/>
            <person name="Powell J.R."/>
            <person name="Prohaska S."/>
            <person name="Pruitt K."/>
            <person name="Puig M."/>
            <person name="Quesneville H."/>
            <person name="Ram K.R."/>
            <person name="Rand D."/>
            <person name="Rasmussen M.D."/>
            <person name="Reed L.K."/>
            <person name="Reenan R."/>
            <person name="Reily A."/>
            <person name="Remington K.A."/>
            <person name="Rieger T.T."/>
            <person name="Ritchie M.G."/>
            <person name="Robin C."/>
            <person name="Rogers Y.H."/>
            <person name="Rohde C."/>
            <person name="Rozas J."/>
            <person name="Rubenfield M.J."/>
            <person name="Ruiz A."/>
            <person name="Russo S."/>
            <person name="Salzberg S.L."/>
            <person name="Sanchez-Gracia A."/>
            <person name="Saranga D.J."/>
            <person name="Sato H."/>
            <person name="Schaeffer S.W."/>
            <person name="Schatz M.C."/>
            <person name="Schlenke T."/>
            <person name="Schwartz R."/>
            <person name="Segarra C."/>
            <person name="Singh R.S."/>
            <person name="Sirot L."/>
            <person name="Sirota M."/>
            <person name="Sisneros N.B."/>
            <person name="Smith C.D."/>
            <person name="Smith T.F."/>
            <person name="Spieth J."/>
            <person name="Stage D.E."/>
            <person name="Stark A."/>
            <person name="Stephan W."/>
            <person name="Strausberg R.L."/>
            <person name="Strempel S."/>
            <person name="Sturgill D."/>
            <person name="Sutton G."/>
            <person name="Sutton G.G."/>
            <person name="Tao W."/>
            <person name="Teichmann S."/>
            <person name="Tobari Y.N."/>
            <person name="Tomimura Y."/>
            <person name="Tsolas J.M."/>
            <person name="Valente V.L."/>
            <person name="Venter E."/>
            <person name="Venter J.C."/>
            <person name="Vicario S."/>
            <person name="Vieira F.G."/>
            <person name="Vilella A.J."/>
            <person name="Villasante A."/>
            <person name="Walenz B."/>
            <person name="Wang J."/>
            <person name="Wasserman M."/>
            <person name="Watts T."/>
            <person name="Wilson D."/>
            <person name="Wilson R.K."/>
            <person name="Wing R.A."/>
            <person name="Wolfner M.F."/>
            <person name="Wong A."/>
            <person name="Wong G.K."/>
            <person name="Wu C.I."/>
            <person name="Wu G."/>
            <person name="Yamamoto D."/>
            <person name="Yang H.P."/>
            <person name="Yang S.P."/>
            <person name="Yorke J.A."/>
            <person name="Yoshida K."/>
            <person name="Zdobnov E."/>
            <person name="Zhang P."/>
            <person name="Zhang Y."/>
            <person name="Zimin A.V."/>
            <person name="Baldwin J."/>
            <person name="Abdouelleil A."/>
            <person name="Abdulkadir J."/>
            <person name="Abebe A."/>
            <person name="Abera B."/>
            <person name="Abreu J."/>
            <person name="Acer S.C."/>
            <person name="Aftuck L."/>
            <person name="Alexander A."/>
            <person name="An P."/>
            <person name="Anderson E."/>
            <person name="Anderson S."/>
            <person name="Arachi H."/>
            <person name="Azer M."/>
            <person name="Bachantsang P."/>
            <person name="Barry A."/>
            <person name="Bayul T."/>
            <person name="Berlin A."/>
            <person name="Bessette D."/>
            <person name="Bloom T."/>
            <person name="Blye J."/>
            <person name="Boguslavskiy L."/>
            <person name="Bonnet C."/>
            <person name="Boukhgalter B."/>
            <person name="Bourzgui I."/>
            <person name="Brown A."/>
            <person name="Cahill P."/>
            <person name="Channer S."/>
            <person name="Cheshatsang Y."/>
            <person name="Chuda L."/>
            <person name="Citroen M."/>
            <person name="Collymore A."/>
            <person name="Cooke P."/>
            <person name="Costello M."/>
            <person name="D'Aco K."/>
            <person name="Daza R."/>
            <person name="De Haan G."/>
            <person name="DeGray S."/>
            <person name="DeMaso C."/>
            <person name="Dhargay N."/>
            <person name="Dooley K."/>
            <person name="Dooley E."/>
            <person name="Doricent M."/>
            <person name="Dorje P."/>
            <person name="Dorjee K."/>
            <person name="Dupes A."/>
            <person name="Elong R."/>
            <person name="Falk J."/>
            <person name="Farina A."/>
            <person name="Faro S."/>
            <person name="Ferguson D."/>
            <person name="Fisher S."/>
            <person name="Foley C.D."/>
            <person name="Franke A."/>
            <person name="Friedrich D."/>
            <person name="Gadbois L."/>
            <person name="Gearin G."/>
            <person name="Gearin C.R."/>
            <person name="Giannoukos G."/>
            <person name="Goode T."/>
            <person name="Graham J."/>
            <person name="Grandbois E."/>
            <person name="Grewal S."/>
            <person name="Gyaltsen K."/>
            <person name="Hafez N."/>
            <person name="Hagos B."/>
            <person name="Hall J."/>
            <person name="Henson C."/>
            <person name="Hollinger A."/>
            <person name="Honan T."/>
            <person name="Huard M.D."/>
            <person name="Hughes L."/>
            <person name="Hurhula B."/>
            <person name="Husby M.E."/>
            <person name="Kamat A."/>
            <person name="Kanga B."/>
            <person name="Kashin S."/>
            <person name="Khazanovich D."/>
            <person name="Kisner P."/>
            <person name="Lance K."/>
            <person name="Lara M."/>
            <person name="Lee W."/>
            <person name="Lennon N."/>
            <person name="Letendre F."/>
            <person name="LeVine R."/>
            <person name="Lipovsky A."/>
            <person name="Liu X."/>
            <person name="Liu J."/>
            <person name="Liu S."/>
            <person name="Lokyitsang T."/>
            <person name="Lokyitsang Y."/>
            <person name="Lubonja R."/>
            <person name="Lui A."/>
            <person name="MacDonald P."/>
            <person name="Magnisalis V."/>
            <person name="Maru K."/>
            <person name="Matthews C."/>
            <person name="McCusker W."/>
            <person name="McDonough S."/>
            <person name="Mehta T."/>
            <person name="Meldrim J."/>
            <person name="Meneus L."/>
            <person name="Mihai O."/>
            <person name="Mihalev A."/>
            <person name="Mihova T."/>
            <person name="Mittelman R."/>
            <person name="Mlenga V."/>
            <person name="Montmayeur A."/>
            <person name="Mulrain L."/>
            <person name="Navidi A."/>
            <person name="Naylor J."/>
            <person name="Negash T."/>
            <person name="Nguyen T."/>
            <person name="Nguyen N."/>
            <person name="Nicol R."/>
            <person name="Norbu C."/>
            <person name="Norbu N."/>
            <person name="Novod N."/>
            <person name="O'Neill B."/>
            <person name="Osman S."/>
            <person name="Markiewicz E."/>
            <person name="Oyono O.L."/>
            <person name="Patti C."/>
            <person name="Phunkhang P."/>
            <person name="Pierre F."/>
            <person name="Priest M."/>
            <person name="Raghuraman S."/>
            <person name="Rege F."/>
            <person name="Reyes R."/>
            <person name="Rise C."/>
            <person name="Rogov P."/>
            <person name="Ross K."/>
            <person name="Ryan E."/>
            <person name="Settipalli S."/>
            <person name="Shea T."/>
            <person name="Sherpa N."/>
            <person name="Shi L."/>
            <person name="Shih D."/>
            <person name="Sparrow T."/>
            <person name="Spaulding J."/>
            <person name="Stalker J."/>
            <person name="Stange-Thomann N."/>
            <person name="Stavropoulos S."/>
            <person name="Stone C."/>
            <person name="Strader C."/>
            <person name="Tesfaye S."/>
            <person name="Thomson T."/>
            <person name="Thoulutsang Y."/>
            <person name="Thoulutsang D."/>
            <person name="Topham K."/>
            <person name="Topping I."/>
            <person name="Tsamla T."/>
            <person name="Vassiliev H."/>
            <person name="Vo A."/>
            <person name="Wangchuk T."/>
            <person name="Wangdi T."/>
            <person name="Weiand M."/>
            <person name="Wilkinson J."/>
            <person name="Wilson A."/>
            <person name="Yadav S."/>
            <person name="Young G."/>
            <person name="Yu Q."/>
            <person name="Zembek L."/>
            <person name="Zhong D."/>
            <person name="Zimmer A."/>
            <person name="Zwirko Z."/>
            <person name="Jaffe D.B."/>
            <person name="Alvarez P."/>
            <person name="Brockman W."/>
            <person name="Butler J."/>
            <person name="Chin C."/>
            <person name="Gnerre S."/>
            <person name="Grabherr M."/>
            <person name="Kleber M."/>
            <person name="Mauceli E."/>
            <person name="MacCallum I."/>
        </authorList>
    </citation>
    <scope>NUCLEOTIDE SEQUENCE [LARGE SCALE GENOMIC DNA]</scope>
    <source>
        <strain evidence="35">MSH-3 / Tucson 14011-0111.49</strain>
    </source>
</reference>
<evidence type="ECO:0000256" key="19">
    <source>
        <dbReference type="ARBA" id="ARBA00023015"/>
    </source>
</evidence>
<evidence type="ECO:0000256" key="11">
    <source>
        <dbReference type="ARBA" id="ARBA00022679"/>
    </source>
</evidence>
<feature type="domain" description="SET" evidence="31">
    <location>
        <begin position="475"/>
        <end position="601"/>
    </location>
</feature>
<dbReference type="PANTHER" id="PTHR42854">
    <property type="entry name" value="EUKARYOTIC TRANSLATION INITIATION FACTOR 2 SUBUNIT 3 FAMILY MEMBER"/>
    <property type="match status" value="1"/>
</dbReference>
<dbReference type="Pfam" id="PF05033">
    <property type="entry name" value="Pre-SET"/>
    <property type="match status" value="1"/>
</dbReference>
<evidence type="ECO:0000313" key="34">
    <source>
        <dbReference type="EMBL" id="EDW38333.1"/>
    </source>
</evidence>
<evidence type="ECO:0000256" key="12">
    <source>
        <dbReference type="ARBA" id="ARBA00022691"/>
    </source>
</evidence>
<dbReference type="InterPro" id="IPR000795">
    <property type="entry name" value="T_Tr_GTP-bd_dom"/>
</dbReference>
<keyword evidence="35" id="KW-1185">Reference proteome</keyword>
<comment type="function">
    <text evidence="26">Histone methyltransferase that specifically trimethylates 'Lys-9' of histone H3 using monomethylated H3 'Lys-9' as substrate. H3 'Lys-9' trimethylation represents a specific tag for epigenetic transcriptional repression by recruiting Su(var)205/HP1 to methylated histones. Mainly functions in heterochromatin regions, thereby playing a central role in the establishment of constitutive heterochromatin at pericentric regions. Involved in heterochromatic gene silencing including the modification of position-effect-variegation.</text>
</comment>
<feature type="domain" description="Pre-SET" evidence="32">
    <location>
        <begin position="407"/>
        <end position="472"/>
    </location>
</feature>
<keyword evidence="10" id="KW-0489">Methyltransferase</keyword>
<evidence type="ECO:0000259" key="32">
    <source>
        <dbReference type="PROSITE" id="PS50867"/>
    </source>
</evidence>
<dbReference type="OrthoDB" id="1045173at2759"/>
<dbReference type="CDD" id="cd10542">
    <property type="entry name" value="SET_SUV39H"/>
    <property type="match status" value="1"/>
</dbReference>
<dbReference type="OMA" id="GLLGCKC"/>
<dbReference type="FunFam" id="3.40.50.300:FF:000065">
    <property type="entry name" value="Eukaryotic translation initiation factor 2 subunit gamma"/>
    <property type="match status" value="1"/>
</dbReference>
<evidence type="ECO:0000256" key="20">
    <source>
        <dbReference type="ARBA" id="ARBA00023134"/>
    </source>
</evidence>
<keyword evidence="7" id="KW-0158">Chromosome</keyword>
<dbReference type="EMBL" id="CH479185">
    <property type="protein sequence ID" value="EDW38333.1"/>
    <property type="molecule type" value="Genomic_DNA"/>
</dbReference>
<evidence type="ECO:0000256" key="28">
    <source>
        <dbReference type="ARBA" id="ARBA00077322"/>
    </source>
</evidence>
<evidence type="ECO:0000256" key="13">
    <source>
        <dbReference type="ARBA" id="ARBA00022723"/>
    </source>
</evidence>
<dbReference type="CDD" id="cd03688">
    <property type="entry name" value="eIF2_gamma_II"/>
    <property type="match status" value="1"/>
</dbReference>
<keyword evidence="15" id="KW-0378">Hydrolase</keyword>
<evidence type="ECO:0000256" key="5">
    <source>
        <dbReference type="ARBA" id="ARBA00011986"/>
    </source>
</evidence>
<dbReference type="SUPFAM" id="SSF50465">
    <property type="entry name" value="EF-Tu/eEF-1alpha/eIF2-gamma C-terminal domain"/>
    <property type="match status" value="1"/>
</dbReference>
<dbReference type="FunFam" id="2.40.30.10:FF:000075">
    <property type="entry name" value="Translation initiation factor 2 subunit gamma"/>
    <property type="match status" value="1"/>
</dbReference>
<dbReference type="GO" id="GO:0000049">
    <property type="term" value="F:tRNA binding"/>
    <property type="evidence" value="ECO:0007669"/>
    <property type="project" value="InterPro"/>
</dbReference>
<keyword evidence="12" id="KW-0949">S-adenosyl-L-methionine</keyword>
<comment type="subcellular location">
    <subcellularLocation>
        <location evidence="3">Chromosome</location>
        <location evidence="3">Centromere</location>
    </subcellularLocation>
    <subcellularLocation>
        <location evidence="2">Cytoplasm</location>
    </subcellularLocation>
    <subcellularLocation>
        <location evidence="1">Nucleus</location>
    </subcellularLocation>
</comment>
<gene>
    <name evidence="34" type="primary">Dper\GL12073</name>
    <name evidence="34" type="ORF">Dper_GL12073</name>
</gene>
<evidence type="ECO:0000256" key="2">
    <source>
        <dbReference type="ARBA" id="ARBA00004496"/>
    </source>
</evidence>
<dbReference type="SUPFAM" id="SSF50447">
    <property type="entry name" value="Translation proteins"/>
    <property type="match status" value="1"/>
</dbReference>
<keyword evidence="11" id="KW-0808">Transferase</keyword>
<feature type="domain" description="Chromo" evidence="30">
    <location>
        <begin position="213"/>
        <end position="271"/>
    </location>
</feature>
<evidence type="ECO:0000313" key="35">
    <source>
        <dbReference type="Proteomes" id="UP000008744"/>
    </source>
</evidence>
<evidence type="ECO:0000256" key="25">
    <source>
        <dbReference type="ARBA" id="ARBA00048409"/>
    </source>
</evidence>
<comment type="catalytic activity">
    <reaction evidence="25">
        <text>L-lysyl(9)-[histone H3] + 3 S-adenosyl-L-methionine = N(6),N(6),N(6)-trimethyl-L-lysyl(9)-[histone H3] + 3 S-adenosyl-L-homocysteine + 3 H(+)</text>
        <dbReference type="Rhea" id="RHEA:60276"/>
        <dbReference type="Rhea" id="RHEA-COMP:15538"/>
        <dbReference type="Rhea" id="RHEA-COMP:15546"/>
        <dbReference type="ChEBI" id="CHEBI:15378"/>
        <dbReference type="ChEBI" id="CHEBI:29969"/>
        <dbReference type="ChEBI" id="CHEBI:57856"/>
        <dbReference type="ChEBI" id="CHEBI:59789"/>
        <dbReference type="ChEBI" id="CHEBI:61961"/>
        <dbReference type="EC" id="2.1.1.355"/>
    </reaction>
</comment>
<protein>
    <recommendedName>
        <fullName evidence="27">Histone-lysine N-methyltransferase Su(var)3-9</fullName>
        <ecNumber evidence="6">2.1.1.355</ecNumber>
        <ecNumber evidence="5">3.6.5.3</ecNumber>
    </recommendedName>
    <alternativeName>
        <fullName evidence="29">Histone H3-K9 methyltransferase</fullName>
    </alternativeName>
    <alternativeName>
        <fullName evidence="28">Protein suppressor of variegation 3-9</fullName>
    </alternativeName>
</protein>
<dbReference type="SMART" id="SM00468">
    <property type="entry name" value="PreSET"/>
    <property type="match status" value="1"/>
</dbReference>
<dbReference type="PROSITE" id="PS51722">
    <property type="entry name" value="G_TR_2"/>
    <property type="match status" value="1"/>
</dbReference>
<dbReference type="Pfam" id="PF09173">
    <property type="entry name" value="eIF2_C"/>
    <property type="match status" value="1"/>
</dbReference>
<evidence type="ECO:0000256" key="18">
    <source>
        <dbReference type="ARBA" id="ARBA00022917"/>
    </source>
</evidence>
<evidence type="ECO:0000259" key="33">
    <source>
        <dbReference type="PROSITE" id="PS51722"/>
    </source>
</evidence>
<dbReference type="InterPro" id="IPR050543">
    <property type="entry name" value="eIF2G"/>
</dbReference>
<dbReference type="Gene3D" id="2.40.50.40">
    <property type="match status" value="1"/>
</dbReference>
<dbReference type="EC" id="3.6.5.3" evidence="5"/>
<dbReference type="Gene3D" id="2.170.270.10">
    <property type="entry name" value="SET domain"/>
    <property type="match status" value="1"/>
</dbReference>
<dbReference type="PROSITE" id="PS50280">
    <property type="entry name" value="SET"/>
    <property type="match status" value="1"/>
</dbReference>
<keyword evidence="13" id="KW-0479">Metal-binding</keyword>
<keyword evidence="9" id="KW-0396">Initiation factor</keyword>
<dbReference type="InterPro" id="IPR007728">
    <property type="entry name" value="Pre-SET_dom"/>
</dbReference>
<evidence type="ECO:0000256" key="1">
    <source>
        <dbReference type="ARBA" id="ARBA00004123"/>
    </source>
</evidence>
<dbReference type="GO" id="GO:0005525">
    <property type="term" value="F:GTP binding"/>
    <property type="evidence" value="ECO:0007669"/>
    <property type="project" value="UniProtKB-KW"/>
</dbReference>
<dbReference type="SMART" id="SM00298">
    <property type="entry name" value="CHROMO"/>
    <property type="match status" value="1"/>
</dbReference>
<dbReference type="SUPFAM" id="SSF54160">
    <property type="entry name" value="Chromo domain-like"/>
    <property type="match status" value="1"/>
</dbReference>
<dbReference type="GO" id="GO:0000775">
    <property type="term" value="C:chromosome, centromeric region"/>
    <property type="evidence" value="ECO:0007669"/>
    <property type="project" value="UniProtKB-SubCell"/>
</dbReference>
<keyword evidence="17" id="KW-0156">Chromatin regulator</keyword>
<evidence type="ECO:0000256" key="22">
    <source>
        <dbReference type="ARBA" id="ARBA00023242"/>
    </source>
</evidence>
<evidence type="ECO:0000256" key="14">
    <source>
        <dbReference type="ARBA" id="ARBA00022741"/>
    </source>
</evidence>
<dbReference type="Proteomes" id="UP000008744">
    <property type="component" value="Unassembled WGS sequence"/>
</dbReference>
<evidence type="ECO:0000256" key="16">
    <source>
        <dbReference type="ARBA" id="ARBA00022833"/>
    </source>
</evidence>
<keyword evidence="14" id="KW-0547">Nucleotide-binding</keyword>
<dbReference type="CDD" id="cd00024">
    <property type="entry name" value="CD_CSD"/>
    <property type="match status" value="1"/>
</dbReference>
<keyword evidence="20" id="KW-0342">GTP-binding</keyword>
<dbReference type="CDD" id="cd01888">
    <property type="entry name" value="eIF2_gamma"/>
    <property type="match status" value="1"/>
</dbReference>
<evidence type="ECO:0000256" key="10">
    <source>
        <dbReference type="ARBA" id="ARBA00022603"/>
    </source>
</evidence>
<dbReference type="PROSITE" id="PS50013">
    <property type="entry name" value="CHROMO_2"/>
    <property type="match status" value="1"/>
</dbReference>
<sequence>MATAEAQVNVNRNLQKQDLRNLEVSNLTPLSPEVISRQATINIGTIGHVAHGKSTVVKAISGVQTVRFKNELERNITIKLERLSEKKIKLLLKSKHQRHKYDIQQQKLLRILAERRKARAMTPLAPASVLAPSMETARPRLRSTSLNSLSPSNSSGYGSILGCDDSDQSSQLVLKPNVLKRRRSNCVQIPTPAAKRSRKNDGTTVKRRPKGEYIVEKIESVEVVQFQPVFFVKWLGYDVSANTWESYVNLSDCAEMEKFVERHLQLHQHYIAQLTGELDTQLSDIPQTEDLKTISIAEIDAYDPLELQIDIILLAQYRAAASRSQREPERIGARALHRMQVRRSHFARRKQLIDLLLFEHRMNRVELPSPPIRVENNWDLDTIDSGFKYIQKNIIGAGVPKPQAGLVGCMCRHQSGEQCTASSMCCGRMAGEIFAYDRTTGRLRLRPGSAIYECNSRCSCDESCTNRVVQNGRKHPLVLFKTSNGSGWGVRTPQPLKKGVFVCEYIGEIITCEEANERGKAYDDNGRTYLFDLDYNTSRDSEYTVDAANFGNISHFINHSCDPNLAVFPCWIEHLNTALPHLVFFTIRPIKAGEELSFDYIRADNEEVPYENLSTAARVQCYANAKIYKCDNPKCPRPASFVSDASSKDDSLPCTRPACSGNFRLVRHVSFVDCPGHDILMATMLNGAAVMDAALLLIAGNESCPQPQTSEHLAAIEIMKLKQILILQNKIDLIKESQAKEQYEEITKFVQGTVAEGAPIIPISAQLKYNIDVLCEYIVNKIPVPQRDFNAPPRLIVIRSFDVNKPGCEVQDLKGGVAGGSILSGVLKVGQEIEVRPGVVTKDSDGNITCRPIFSRIVSLFAEQNELQYAVPGGLIGVGTKIDPTLCRADRLVGQVLGAVGQLPDIYQELEISYYLLRRLLGVRTDGDKKGARVEKLQKNEILLVNIGSLSTGGRISATKGDLAKIVLTTPVCTEKGEKIALSRRVENHWREVLHRPASPVQSY</sequence>
<dbReference type="HOGENOM" id="CLU_009426_0_0_1"/>
<feature type="domain" description="Tr-type G" evidence="33">
    <location>
        <begin position="667"/>
        <end position="786"/>
    </location>
</feature>
<dbReference type="InterPro" id="IPR016197">
    <property type="entry name" value="Chromo-like_dom_sf"/>
</dbReference>
<keyword evidence="8" id="KW-0678">Repressor</keyword>
<dbReference type="InterPro" id="IPR000953">
    <property type="entry name" value="Chromo/chromo_shadow_dom"/>
</dbReference>
<dbReference type="InterPro" id="IPR044127">
    <property type="entry name" value="eIF2g_dom_2"/>
</dbReference>
<dbReference type="GO" id="GO:0003743">
    <property type="term" value="F:translation initiation factor activity"/>
    <property type="evidence" value="ECO:0007669"/>
    <property type="project" value="UniProtKB-KW"/>
</dbReference>
<dbReference type="GO" id="GO:0140949">
    <property type="term" value="F:histone H3K9 trimethyltransferase activity"/>
    <property type="evidence" value="ECO:0007669"/>
    <property type="project" value="UniProtKB-EC"/>
</dbReference>
<dbReference type="Pfam" id="PF03144">
    <property type="entry name" value="GTP_EFTU_D2"/>
    <property type="match status" value="1"/>
</dbReference>
<dbReference type="InterPro" id="IPR015256">
    <property type="entry name" value="eIF2g_C"/>
</dbReference>
<proteinExistence type="inferred from homology"/>
<organism evidence="35">
    <name type="scientific">Drosophila persimilis</name>
    <name type="common">Fruit fly</name>
    <dbReference type="NCBI Taxonomy" id="7234"/>
    <lineage>
        <taxon>Eukaryota</taxon>
        <taxon>Metazoa</taxon>
        <taxon>Ecdysozoa</taxon>
        <taxon>Arthropoda</taxon>
        <taxon>Hexapoda</taxon>
        <taxon>Insecta</taxon>
        <taxon>Pterygota</taxon>
        <taxon>Neoptera</taxon>
        <taxon>Endopterygota</taxon>
        <taxon>Diptera</taxon>
        <taxon>Brachycera</taxon>
        <taxon>Muscomorpha</taxon>
        <taxon>Ephydroidea</taxon>
        <taxon>Drosophilidae</taxon>
        <taxon>Drosophila</taxon>
        <taxon>Sophophora</taxon>
    </lineage>
</organism>
<evidence type="ECO:0000256" key="17">
    <source>
        <dbReference type="ARBA" id="ARBA00022853"/>
    </source>
</evidence>
<dbReference type="EC" id="2.1.1.355" evidence="6"/>
<dbReference type="FunFam" id="3.40.50.300:FF:002336">
    <property type="entry name" value="Histone-lysine N-methyltransferase Su(var)3-9"/>
    <property type="match status" value="1"/>
</dbReference>